<proteinExistence type="predicted"/>
<feature type="transmembrane region" description="Helical" evidence="1">
    <location>
        <begin position="34"/>
        <end position="58"/>
    </location>
</feature>
<name>A0A8S5P6S5_9CAUD</name>
<keyword evidence="1" id="KW-0472">Membrane</keyword>
<reference evidence="2" key="1">
    <citation type="journal article" date="2021" name="Proc. Natl. Acad. Sci. U.S.A.">
        <title>A Catalog of Tens of Thousands of Viruses from Human Metagenomes Reveals Hidden Associations with Chronic Diseases.</title>
        <authorList>
            <person name="Tisza M.J."/>
            <person name="Buck C.B."/>
        </authorList>
    </citation>
    <scope>NUCLEOTIDE SEQUENCE</scope>
    <source>
        <strain evidence="2">CttEB8</strain>
    </source>
</reference>
<sequence>MIDFHFLYSAFHGLVTVLRLHYRSSTGKSDGYQITAIYYSHISIGLYLISRSFFISFFI</sequence>
<keyword evidence="1" id="KW-1133">Transmembrane helix</keyword>
<accession>A0A8S5P6S5</accession>
<organism evidence="2">
    <name type="scientific">Herelleviridae sp. cttEB8</name>
    <dbReference type="NCBI Taxonomy" id="2825832"/>
    <lineage>
        <taxon>Viruses</taxon>
        <taxon>Duplodnaviria</taxon>
        <taxon>Heunggongvirae</taxon>
        <taxon>Uroviricota</taxon>
        <taxon>Caudoviricetes</taxon>
        <taxon>Herelleviridae</taxon>
    </lineage>
</organism>
<evidence type="ECO:0000313" key="2">
    <source>
        <dbReference type="EMBL" id="DAE02360.1"/>
    </source>
</evidence>
<protein>
    <submittedName>
        <fullName evidence="2">Uncharacterized protein</fullName>
    </submittedName>
</protein>
<evidence type="ECO:0000256" key="1">
    <source>
        <dbReference type="SAM" id="Phobius"/>
    </source>
</evidence>
<keyword evidence="1" id="KW-0812">Transmembrane</keyword>
<dbReference type="EMBL" id="BK015344">
    <property type="protein sequence ID" value="DAE02360.1"/>
    <property type="molecule type" value="Genomic_DNA"/>
</dbReference>